<evidence type="ECO:0008006" key="3">
    <source>
        <dbReference type="Google" id="ProtNLM"/>
    </source>
</evidence>
<proteinExistence type="predicted"/>
<reference evidence="1 2" key="1">
    <citation type="submission" date="2020-05" db="EMBL/GenBank/DDBJ databases">
        <title>Draft genome of Flavobacterium sp. IMCC34852.</title>
        <authorList>
            <person name="Song J."/>
            <person name="Cho J.-C."/>
        </authorList>
    </citation>
    <scope>NUCLEOTIDE SEQUENCE [LARGE SCALE GENOMIC DNA]</scope>
    <source>
        <strain evidence="1 2">IMCC34852</strain>
    </source>
</reference>
<dbReference type="Proteomes" id="UP000536509">
    <property type="component" value="Unassembled WGS sequence"/>
</dbReference>
<dbReference type="AlphaFoldDB" id="A0A7Y3RAT9"/>
<gene>
    <name evidence="1" type="ORF">HKT18_10290</name>
</gene>
<accession>A0A7Y3RAT9</accession>
<comment type="caution">
    <text evidence="1">The sequence shown here is derived from an EMBL/GenBank/DDBJ whole genome shotgun (WGS) entry which is preliminary data.</text>
</comment>
<dbReference type="EMBL" id="JABEVX010000006">
    <property type="protein sequence ID" value="NNT72606.1"/>
    <property type="molecule type" value="Genomic_DNA"/>
</dbReference>
<protein>
    <recommendedName>
        <fullName evidence="3">Lipoprotein</fullName>
    </recommendedName>
</protein>
<evidence type="ECO:0000313" key="1">
    <source>
        <dbReference type="EMBL" id="NNT72606.1"/>
    </source>
</evidence>
<dbReference type="PROSITE" id="PS51257">
    <property type="entry name" value="PROKAR_LIPOPROTEIN"/>
    <property type="match status" value="1"/>
</dbReference>
<name>A0A7Y3RAT9_9FLAO</name>
<evidence type="ECO:0000313" key="2">
    <source>
        <dbReference type="Proteomes" id="UP000536509"/>
    </source>
</evidence>
<dbReference type="RefSeq" id="WP_171222771.1">
    <property type="nucleotide sequence ID" value="NZ_CP121446.1"/>
</dbReference>
<sequence>MKKKKIIISVLCILFLISCDPIDNRLIIINKTNRPLFFTISRFDSIEGGNPFEEYIKVTNKDTLWLDSDNFIKPYGENKFPAISSWEDLINHNFNGRLKLFIFEADTLKKYNWHEIKFGEKEFKKLNLSVDDLKRLNWKIEIKR</sequence>
<organism evidence="1 2">
    <name type="scientific">Flavobacterium rivulicola</name>
    <dbReference type="NCBI Taxonomy" id="2732161"/>
    <lineage>
        <taxon>Bacteria</taxon>
        <taxon>Pseudomonadati</taxon>
        <taxon>Bacteroidota</taxon>
        <taxon>Flavobacteriia</taxon>
        <taxon>Flavobacteriales</taxon>
        <taxon>Flavobacteriaceae</taxon>
        <taxon>Flavobacterium</taxon>
    </lineage>
</organism>
<keyword evidence="2" id="KW-1185">Reference proteome</keyword>